<evidence type="ECO:0000259" key="1">
    <source>
        <dbReference type="PROSITE" id="PS51186"/>
    </source>
</evidence>
<dbReference type="EMBL" id="VFJE01000055">
    <property type="protein sequence ID" value="TPD66962.1"/>
    <property type="molecule type" value="Genomic_DNA"/>
</dbReference>
<dbReference type="AlphaFoldDB" id="A0A501Q3P9"/>
<feature type="domain" description="N-acetyltransferase" evidence="1">
    <location>
        <begin position="155"/>
        <end position="281"/>
    </location>
</feature>
<comment type="caution">
    <text evidence="2">The sequence shown here is derived from an EMBL/GenBank/DDBJ whole genome shotgun (WGS) entry which is preliminary data.</text>
</comment>
<dbReference type="PROSITE" id="PS51186">
    <property type="entry name" value="GNAT"/>
    <property type="match status" value="2"/>
</dbReference>
<name>A0A501Q3P9_9FLAO</name>
<dbReference type="Pfam" id="PF00583">
    <property type="entry name" value="Acetyltransf_1"/>
    <property type="match status" value="1"/>
</dbReference>
<dbReference type="Gene3D" id="3.40.630.30">
    <property type="match status" value="2"/>
</dbReference>
<dbReference type="RefSeq" id="WP_140001123.1">
    <property type="nucleotide sequence ID" value="NZ_VFJE01000055.1"/>
</dbReference>
<dbReference type="InterPro" id="IPR000182">
    <property type="entry name" value="GNAT_dom"/>
</dbReference>
<dbReference type="GO" id="GO:0016747">
    <property type="term" value="F:acyltransferase activity, transferring groups other than amino-acyl groups"/>
    <property type="evidence" value="ECO:0007669"/>
    <property type="project" value="InterPro"/>
</dbReference>
<accession>A0A501Q3P9</accession>
<dbReference type="OrthoDB" id="4228396at2"/>
<dbReference type="Pfam" id="PF13508">
    <property type="entry name" value="Acetyltransf_7"/>
    <property type="match status" value="1"/>
</dbReference>
<gene>
    <name evidence="2" type="ORF">FJA49_11820</name>
</gene>
<feature type="domain" description="N-acetyltransferase" evidence="1">
    <location>
        <begin position="2"/>
        <end position="161"/>
    </location>
</feature>
<sequence length="281" mass="32108">MIQFQTLEKSSTEDILEVFNSSFSDYSVPFYLTLPLLKAKIINDSVRLGLSVGAFEAGKLIGFILHGYDTINGQSFAYNAGTGIIPKKRGHGLTAKLYNHILPLLKAENTDSIKLEVLAENVPALKTYEKIGFKTVRNFDCYKGSIQIENYDKTYEIKELQSFDWQRIKLFWDWEPSWQNSITAIENLKETTHAVGIFDKEQLLGYLIFNPLSKRVQQFAIKKECRRRGLGKQLFNYIASTFGNEMSLINIDGNSKETASFLASLGFEKYIVQHEMELKLK</sequence>
<dbReference type="Proteomes" id="UP000319175">
    <property type="component" value="Unassembled WGS sequence"/>
</dbReference>
<reference evidence="2 3" key="1">
    <citation type="submission" date="2019-06" db="EMBL/GenBank/DDBJ databases">
        <title>Flavobacterium sp. MaA-Y11 from geoumgang.</title>
        <authorList>
            <person name="Jeong S."/>
        </authorList>
    </citation>
    <scope>NUCLEOTIDE SEQUENCE [LARGE SCALE GENOMIC DNA]</scope>
    <source>
        <strain evidence="2 3">MaA-Y11</strain>
    </source>
</reference>
<dbReference type="InterPro" id="IPR016181">
    <property type="entry name" value="Acyl_CoA_acyltransferase"/>
</dbReference>
<keyword evidence="2" id="KW-0808">Transferase</keyword>
<evidence type="ECO:0000313" key="3">
    <source>
        <dbReference type="Proteomes" id="UP000319175"/>
    </source>
</evidence>
<organism evidence="2 3">
    <name type="scientific">Flavobacterium microcysteis</name>
    <dbReference type="NCBI Taxonomy" id="2596891"/>
    <lineage>
        <taxon>Bacteria</taxon>
        <taxon>Pseudomonadati</taxon>
        <taxon>Bacteroidota</taxon>
        <taxon>Flavobacteriia</taxon>
        <taxon>Flavobacteriales</taxon>
        <taxon>Flavobacteriaceae</taxon>
        <taxon>Flavobacterium</taxon>
    </lineage>
</organism>
<proteinExistence type="predicted"/>
<evidence type="ECO:0000313" key="2">
    <source>
        <dbReference type="EMBL" id="TPD66962.1"/>
    </source>
</evidence>
<dbReference type="PANTHER" id="PTHR43617">
    <property type="entry name" value="L-AMINO ACID N-ACETYLTRANSFERASE"/>
    <property type="match status" value="1"/>
</dbReference>
<keyword evidence="3" id="KW-1185">Reference proteome</keyword>
<dbReference type="SUPFAM" id="SSF55729">
    <property type="entry name" value="Acyl-CoA N-acyltransferases (Nat)"/>
    <property type="match status" value="2"/>
</dbReference>
<protein>
    <submittedName>
        <fullName evidence="2">GNAT family N-acetyltransferase</fullName>
    </submittedName>
</protein>
<dbReference type="CDD" id="cd04301">
    <property type="entry name" value="NAT_SF"/>
    <property type="match status" value="1"/>
</dbReference>
<dbReference type="InterPro" id="IPR050276">
    <property type="entry name" value="MshD_Acetyltransferase"/>
</dbReference>